<keyword evidence="5" id="KW-0210">Decarboxylase</keyword>
<reference evidence="11" key="1">
    <citation type="submission" date="2018-05" db="EMBL/GenBank/DDBJ databases">
        <authorList>
            <person name="Lanie J.A."/>
            <person name="Ng W.-L."/>
            <person name="Kazmierczak K.M."/>
            <person name="Andrzejewski T.M."/>
            <person name="Davidsen T.M."/>
            <person name="Wayne K.J."/>
            <person name="Tettelin H."/>
            <person name="Glass J.I."/>
            <person name="Rusch D."/>
            <person name="Podicherti R."/>
            <person name="Tsui H.-C.T."/>
            <person name="Winkler M.E."/>
        </authorList>
    </citation>
    <scope>NUCLEOTIDE SEQUENCE</scope>
</reference>
<dbReference type="EMBL" id="UINC01193437">
    <property type="protein sequence ID" value="SVE09051.1"/>
    <property type="molecule type" value="Genomic_DNA"/>
</dbReference>
<dbReference type="GO" id="GO:0004640">
    <property type="term" value="F:phosphoribosylanthranilate isomerase activity"/>
    <property type="evidence" value="ECO:0007669"/>
    <property type="project" value="TreeGrafter"/>
</dbReference>
<organism evidence="11">
    <name type="scientific">marine metagenome</name>
    <dbReference type="NCBI Taxonomy" id="408172"/>
    <lineage>
        <taxon>unclassified sequences</taxon>
        <taxon>metagenomes</taxon>
        <taxon>ecological metagenomes</taxon>
    </lineage>
</organism>
<dbReference type="InterPro" id="IPR013785">
    <property type="entry name" value="Aldolase_TIM"/>
</dbReference>
<accession>A0A383ANA1</accession>
<dbReference type="EC" id="4.1.1.48" evidence="3"/>
<evidence type="ECO:0000256" key="4">
    <source>
        <dbReference type="ARBA" id="ARBA00022605"/>
    </source>
</evidence>
<dbReference type="AlphaFoldDB" id="A0A383ANA1"/>
<dbReference type="InterPro" id="IPR013798">
    <property type="entry name" value="Indole-3-glycerol_P_synth_dom"/>
</dbReference>
<evidence type="ECO:0000256" key="2">
    <source>
        <dbReference type="ARBA" id="ARBA00004696"/>
    </source>
</evidence>
<dbReference type="UniPathway" id="UPA00035">
    <property type="reaction ID" value="UER00043"/>
</dbReference>
<evidence type="ECO:0000256" key="7">
    <source>
        <dbReference type="ARBA" id="ARBA00023141"/>
    </source>
</evidence>
<evidence type="ECO:0000256" key="6">
    <source>
        <dbReference type="ARBA" id="ARBA00022822"/>
    </source>
</evidence>
<evidence type="ECO:0000256" key="9">
    <source>
        <dbReference type="SAM" id="Coils"/>
    </source>
</evidence>
<evidence type="ECO:0000256" key="8">
    <source>
        <dbReference type="ARBA" id="ARBA00023239"/>
    </source>
</evidence>
<dbReference type="InterPro" id="IPR045186">
    <property type="entry name" value="Indole-3-glycerol_P_synth"/>
</dbReference>
<keyword evidence="6" id="KW-0822">Tryptophan biosynthesis</keyword>
<keyword evidence="7" id="KW-0057">Aromatic amino acid biosynthesis</keyword>
<comment type="pathway">
    <text evidence="2">Amino-acid biosynthesis; L-tryptophan biosynthesis; L-tryptophan from chorismate: step 4/5.</text>
</comment>
<proteinExistence type="predicted"/>
<feature type="domain" description="Indole-3-glycerol phosphate synthase" evidence="10">
    <location>
        <begin position="5"/>
        <end position="193"/>
    </location>
</feature>
<feature type="non-terminal residue" evidence="11">
    <location>
        <position position="1"/>
    </location>
</feature>
<sequence>VRTFLDKLRELKQNEVAKRQKEINEENLRAEVNNLEKAPDFRKRLIRKPGEPISLILEVKSRAPGRINVEQLETETIVKEFEHGGAKAISVLTDQSWFGGSLEILEKVSRATTLPLMHKEFIINSYQLLEGRLRGASAALILAYYFNQTELEKIVTEAENIGLEAVVECSVENELPRALAINPDILMINNRPIAAIPEDPTETY</sequence>
<evidence type="ECO:0000256" key="5">
    <source>
        <dbReference type="ARBA" id="ARBA00022793"/>
    </source>
</evidence>
<comment type="catalytic activity">
    <reaction evidence="1">
        <text>1-(2-carboxyphenylamino)-1-deoxy-D-ribulose 5-phosphate + H(+) = (1S,2R)-1-C-(indol-3-yl)glycerol 3-phosphate + CO2 + H2O</text>
        <dbReference type="Rhea" id="RHEA:23476"/>
        <dbReference type="ChEBI" id="CHEBI:15377"/>
        <dbReference type="ChEBI" id="CHEBI:15378"/>
        <dbReference type="ChEBI" id="CHEBI:16526"/>
        <dbReference type="ChEBI" id="CHEBI:58613"/>
        <dbReference type="ChEBI" id="CHEBI:58866"/>
        <dbReference type="EC" id="4.1.1.48"/>
    </reaction>
</comment>
<protein>
    <recommendedName>
        <fullName evidence="3">indole-3-glycerol-phosphate synthase</fullName>
        <ecNumber evidence="3">4.1.1.48</ecNumber>
    </recommendedName>
</protein>
<keyword evidence="8" id="KW-0456">Lyase</keyword>
<dbReference type="Pfam" id="PF00218">
    <property type="entry name" value="IGPS"/>
    <property type="match status" value="1"/>
</dbReference>
<evidence type="ECO:0000256" key="1">
    <source>
        <dbReference type="ARBA" id="ARBA00001633"/>
    </source>
</evidence>
<feature type="non-terminal residue" evidence="11">
    <location>
        <position position="204"/>
    </location>
</feature>
<feature type="coiled-coil region" evidence="9">
    <location>
        <begin position="5"/>
        <end position="38"/>
    </location>
</feature>
<dbReference type="PANTHER" id="PTHR22854:SF2">
    <property type="entry name" value="INDOLE-3-GLYCEROL-PHOSPHATE SYNTHASE"/>
    <property type="match status" value="1"/>
</dbReference>
<dbReference type="GO" id="GO:0004425">
    <property type="term" value="F:indole-3-glycerol-phosphate synthase activity"/>
    <property type="evidence" value="ECO:0007669"/>
    <property type="project" value="UniProtKB-EC"/>
</dbReference>
<evidence type="ECO:0000256" key="3">
    <source>
        <dbReference type="ARBA" id="ARBA00012362"/>
    </source>
</evidence>
<dbReference type="PANTHER" id="PTHR22854">
    <property type="entry name" value="TRYPTOPHAN BIOSYNTHESIS PROTEIN"/>
    <property type="match status" value="1"/>
</dbReference>
<dbReference type="InterPro" id="IPR011060">
    <property type="entry name" value="RibuloseP-bd_barrel"/>
</dbReference>
<dbReference type="Gene3D" id="3.20.20.70">
    <property type="entry name" value="Aldolase class I"/>
    <property type="match status" value="1"/>
</dbReference>
<dbReference type="SUPFAM" id="SSF51366">
    <property type="entry name" value="Ribulose-phoshate binding barrel"/>
    <property type="match status" value="1"/>
</dbReference>
<dbReference type="GO" id="GO:0000162">
    <property type="term" value="P:L-tryptophan biosynthetic process"/>
    <property type="evidence" value="ECO:0007669"/>
    <property type="project" value="UniProtKB-UniPathway"/>
</dbReference>
<keyword evidence="9" id="KW-0175">Coiled coil</keyword>
<keyword evidence="4" id="KW-0028">Amino-acid biosynthesis</keyword>
<evidence type="ECO:0000313" key="11">
    <source>
        <dbReference type="EMBL" id="SVE09051.1"/>
    </source>
</evidence>
<gene>
    <name evidence="11" type="ORF">METZ01_LOCUS461905</name>
</gene>
<name>A0A383ANA1_9ZZZZ</name>
<evidence type="ECO:0000259" key="10">
    <source>
        <dbReference type="Pfam" id="PF00218"/>
    </source>
</evidence>